<evidence type="ECO:0000256" key="1">
    <source>
        <dbReference type="SAM" id="MobiDB-lite"/>
    </source>
</evidence>
<sequence length="1026" mass="113664">MTFPVLCASLRRGSAQGRPCPVLMEICLEALQYLHGVSQYPLQSVLQDAKELLPHSPSTFKLFAVTGALDLDTMRLFFQLPATSGNCPSKKQGRKKDIRKNAGNEPEKTDSHGDEDCTSQVKMATVPNGMLRAALSVALPPDCTKLFLSLFDNSEKFQQLVGHDCALAGLVLDIYGARLIPCLKPLSVLQCLSVPLFDTFVDIAQAQEVDDAFVVENQLLQCALKVWNFERLEELLQHCAGRKVRCDDALGSLWVCVFLYRVLFEWDANQPANLPIEVEARLWISALEAASLATFSTGELPSIKVQRVLRPLEVMAQCVRQRHTLAALRRLRMSESPLLQGELFDVLLQRLHSILDSARLPSPMPPMRSKKARKGKSEVVGNESVQNSAAVQECSLHGVCRWVAESACLVSWLAPRVMKRSSRDMWNLIESLATVLSSPVGVSGHRTLAPAITWESFQCFIICLIYLHGSESCVFSSTHVEECFGPKTVNALVAALQTTKMLECLGYVVQWMPHLFAAESLLLKSARVALGVWPVATQPLGRFYATVGLPSAPEAVGSVLTLFNEHCWSELAKTLLDSEQITASLIPLLTSERQFVSSHDGAVARALSSLQRVVLCTMESKVRVSLDRRDAEEEAHRVQLLESLERAKSLAADAKEFERMAIKREEAKAKRQAFVRFVREMQTQEHKERLLCQQQERVERKDIRSVAVCEARSLARKALVAEQRERLRSYCASTDTMFRLTKFLEGLQFTTTRIVSVMNTLRPHLPNITVDGLLEFLVTGCMEVPADILPTHGGYVAVGESNKGENAPVAESRNDEFLCLEDDCHSFWDTVMQMAAASSGEGSLQQSPTNDLSEVGAVSPACAVNAASICGPSFHKQVSPVLDLFSYSMKSNGELPDSMPAVRVSIASKIISDTSLSWTSFSSARDVLLACQQRGLCVLRDDLCELTPLGFFYHYPYHDPEATLEVEVARRRLAVRSLFAEIPLAGSNSSYLYWNGISEDREVACGSTTSYETENEDVVRFNDALL</sequence>
<feature type="compositionally biased region" description="Basic and acidic residues" evidence="1">
    <location>
        <begin position="99"/>
        <end position="115"/>
    </location>
</feature>
<dbReference type="EMBL" id="HE573022">
    <property type="protein sequence ID" value="CCC48517.1"/>
    <property type="molecule type" value="Genomic_DNA"/>
</dbReference>
<proteinExistence type="predicted"/>
<feature type="region of interest" description="Disordered" evidence="1">
    <location>
        <begin position="86"/>
        <end position="117"/>
    </location>
</feature>
<name>G0TX28_TRYVY</name>
<dbReference type="VEuPathDB" id="TriTrypDB:TvY486_0603080"/>
<organism evidence="2">
    <name type="scientific">Trypanosoma vivax (strain Y486)</name>
    <dbReference type="NCBI Taxonomy" id="1055687"/>
    <lineage>
        <taxon>Eukaryota</taxon>
        <taxon>Discoba</taxon>
        <taxon>Euglenozoa</taxon>
        <taxon>Kinetoplastea</taxon>
        <taxon>Metakinetoplastina</taxon>
        <taxon>Trypanosomatida</taxon>
        <taxon>Trypanosomatidae</taxon>
        <taxon>Trypanosoma</taxon>
        <taxon>Duttonella</taxon>
    </lineage>
</organism>
<accession>G0TX28</accession>
<dbReference type="AlphaFoldDB" id="G0TX28"/>
<evidence type="ECO:0000313" key="2">
    <source>
        <dbReference type="EMBL" id="CCC48517.1"/>
    </source>
</evidence>
<gene>
    <name evidence="2" type="ORF">TVY486_0603080</name>
</gene>
<reference evidence="2" key="1">
    <citation type="journal article" date="2012" name="Proc. Natl. Acad. Sci. U.S.A.">
        <title>Antigenic diversity is generated by distinct evolutionary mechanisms in African trypanosome species.</title>
        <authorList>
            <person name="Jackson A.P."/>
            <person name="Berry A."/>
            <person name="Aslett M."/>
            <person name="Allison H.C."/>
            <person name="Burton P."/>
            <person name="Vavrova-Anderson J."/>
            <person name="Brown R."/>
            <person name="Browne H."/>
            <person name="Corton N."/>
            <person name="Hauser H."/>
            <person name="Gamble J."/>
            <person name="Gilderthorp R."/>
            <person name="Marcello L."/>
            <person name="McQuillan J."/>
            <person name="Otto T.D."/>
            <person name="Quail M.A."/>
            <person name="Sanders M.J."/>
            <person name="van Tonder A."/>
            <person name="Ginger M.L."/>
            <person name="Field M.C."/>
            <person name="Barry J.D."/>
            <person name="Hertz-Fowler C."/>
            <person name="Berriman M."/>
        </authorList>
    </citation>
    <scope>NUCLEOTIDE SEQUENCE</scope>
    <source>
        <strain evidence="2">Y486</strain>
    </source>
</reference>
<protein>
    <submittedName>
        <fullName evidence="2">Uncharacterized protein</fullName>
    </submittedName>
</protein>